<organism evidence="6 7">
    <name type="scientific">Hyphodiscus hymeniophilus</name>
    <dbReference type="NCBI Taxonomy" id="353542"/>
    <lineage>
        <taxon>Eukaryota</taxon>
        <taxon>Fungi</taxon>
        <taxon>Dikarya</taxon>
        <taxon>Ascomycota</taxon>
        <taxon>Pezizomycotina</taxon>
        <taxon>Leotiomycetes</taxon>
        <taxon>Helotiales</taxon>
        <taxon>Hyphodiscaceae</taxon>
        <taxon>Hyphodiscus</taxon>
    </lineage>
</organism>
<accession>A0A9P7AVN0</accession>
<feature type="transmembrane region" description="Helical" evidence="5">
    <location>
        <begin position="214"/>
        <end position="235"/>
    </location>
</feature>
<comment type="caution">
    <text evidence="6">The sequence shown here is derived from an EMBL/GenBank/DDBJ whole genome shotgun (WGS) entry which is preliminary data.</text>
</comment>
<evidence type="ECO:0000256" key="4">
    <source>
        <dbReference type="ARBA" id="ARBA00023136"/>
    </source>
</evidence>
<feature type="transmembrane region" description="Helical" evidence="5">
    <location>
        <begin position="29"/>
        <end position="49"/>
    </location>
</feature>
<reference evidence="6" key="1">
    <citation type="submission" date="2019-07" db="EMBL/GenBank/DDBJ databases">
        <title>Hyphodiscus hymeniophilus genome sequencing and assembly.</title>
        <authorList>
            <person name="Kramer G."/>
            <person name="Nodwell J."/>
        </authorList>
    </citation>
    <scope>NUCLEOTIDE SEQUENCE</scope>
    <source>
        <strain evidence="6">ATCC 34498</strain>
    </source>
</reference>
<dbReference type="GO" id="GO:0005886">
    <property type="term" value="C:plasma membrane"/>
    <property type="evidence" value="ECO:0007669"/>
    <property type="project" value="TreeGrafter"/>
</dbReference>
<feature type="transmembrane region" description="Helical" evidence="5">
    <location>
        <begin position="56"/>
        <end position="75"/>
    </location>
</feature>
<dbReference type="PANTHER" id="PTHR31465:SF8">
    <property type="entry name" value="DOMAIN PROTEIN, PUTATIVE (AFU_ORTHOLOGUE AFUA_6G14140)-RELATED"/>
    <property type="match status" value="1"/>
</dbReference>
<evidence type="ECO:0000256" key="1">
    <source>
        <dbReference type="ARBA" id="ARBA00004141"/>
    </source>
</evidence>
<dbReference type="PANTHER" id="PTHR31465">
    <property type="entry name" value="PROTEIN RTA1-RELATED"/>
    <property type="match status" value="1"/>
</dbReference>
<evidence type="ECO:0000256" key="5">
    <source>
        <dbReference type="SAM" id="Phobius"/>
    </source>
</evidence>
<dbReference type="OrthoDB" id="4521223at2759"/>
<evidence type="ECO:0000313" key="6">
    <source>
        <dbReference type="EMBL" id="KAG0647624.1"/>
    </source>
</evidence>
<name>A0A9P7AVN0_9HELO</name>
<evidence type="ECO:0000256" key="3">
    <source>
        <dbReference type="ARBA" id="ARBA00022989"/>
    </source>
</evidence>
<keyword evidence="3 5" id="KW-1133">Transmembrane helix</keyword>
<feature type="transmembrane region" description="Helical" evidence="5">
    <location>
        <begin position="255"/>
        <end position="279"/>
    </location>
</feature>
<gene>
    <name evidence="6" type="ORF">D0Z07_6677</name>
</gene>
<feature type="transmembrane region" description="Helical" evidence="5">
    <location>
        <begin position="169"/>
        <end position="193"/>
    </location>
</feature>
<dbReference type="InterPro" id="IPR007568">
    <property type="entry name" value="RTA1"/>
</dbReference>
<protein>
    <submittedName>
        <fullName evidence="6">Efflux pump</fullName>
    </submittedName>
</protein>
<keyword evidence="7" id="KW-1185">Reference proteome</keyword>
<dbReference type="Proteomes" id="UP000785200">
    <property type="component" value="Unassembled WGS sequence"/>
</dbReference>
<evidence type="ECO:0000256" key="2">
    <source>
        <dbReference type="ARBA" id="ARBA00022692"/>
    </source>
</evidence>
<keyword evidence="2 5" id="KW-0812">Transmembrane</keyword>
<dbReference type="EMBL" id="VNKQ01000012">
    <property type="protein sequence ID" value="KAG0647624.1"/>
    <property type="molecule type" value="Genomic_DNA"/>
</dbReference>
<dbReference type="GO" id="GO:0000324">
    <property type="term" value="C:fungal-type vacuole"/>
    <property type="evidence" value="ECO:0007669"/>
    <property type="project" value="TreeGrafter"/>
</dbReference>
<dbReference type="AlphaFoldDB" id="A0A9P7AVN0"/>
<comment type="subcellular location">
    <subcellularLocation>
        <location evidence="1">Membrane</location>
        <topology evidence="1">Multi-pass membrane protein</topology>
    </subcellularLocation>
</comment>
<feature type="transmembrane region" description="Helical" evidence="5">
    <location>
        <begin position="129"/>
        <end position="149"/>
    </location>
</feature>
<dbReference type="Pfam" id="PF04479">
    <property type="entry name" value="RTA1"/>
    <property type="match status" value="1"/>
</dbReference>
<evidence type="ECO:0000313" key="7">
    <source>
        <dbReference type="Proteomes" id="UP000785200"/>
    </source>
</evidence>
<proteinExistence type="predicted"/>
<sequence>MSHPSTDDCTSVSLACPVEETVYGYYPSLGANAFFCAYFATFTIVNLILAFRYQTWVFGTLVILGSLSEFIGYIGRIIMHSNPWSNVGFEMQICCLIFAPVSASFYHSDIPHAQAHGPRRGTPILPLRPVLYPWIFISCDILSLLLQAIGGATAATANTPSGSATGGHIMLAGIVFQVATFTFLYILTAMFIFKLRRGLPSLTAEASTVLFSRDLKIFATAIFVSSLAVYVRCVYRIAELAQGWANEIMRDQTGYIVLDGVMCCIAILAITVCYPGIFFKSMTSQPKMREKALKSEGSETVV</sequence>
<keyword evidence="4 5" id="KW-0472">Membrane</keyword>